<dbReference type="AlphaFoldDB" id="A0A0A2KCJ4"/>
<proteinExistence type="predicted"/>
<feature type="region of interest" description="Disordered" evidence="1">
    <location>
        <begin position="1"/>
        <end position="24"/>
    </location>
</feature>
<accession>A0A0A2KCJ4</accession>
<evidence type="ECO:0000256" key="1">
    <source>
        <dbReference type="SAM" id="MobiDB-lite"/>
    </source>
</evidence>
<protein>
    <submittedName>
        <fullName evidence="2">Uncharacterized protein</fullName>
    </submittedName>
</protein>
<dbReference type="HOGENOM" id="CLU_2997164_0_0_1"/>
<organism evidence="2 3">
    <name type="scientific">Penicillium italicum</name>
    <name type="common">Blue mold</name>
    <dbReference type="NCBI Taxonomy" id="40296"/>
    <lineage>
        <taxon>Eukaryota</taxon>
        <taxon>Fungi</taxon>
        <taxon>Dikarya</taxon>
        <taxon>Ascomycota</taxon>
        <taxon>Pezizomycotina</taxon>
        <taxon>Eurotiomycetes</taxon>
        <taxon>Eurotiomycetidae</taxon>
        <taxon>Eurotiales</taxon>
        <taxon>Aspergillaceae</taxon>
        <taxon>Penicillium</taxon>
    </lineage>
</organism>
<dbReference type="EMBL" id="JQGA01001490">
    <property type="protein sequence ID" value="KGO65547.1"/>
    <property type="molecule type" value="Genomic_DNA"/>
</dbReference>
<sequence length="57" mass="5897">MRPALGGSSPVTDGSYPIEETRGLGAGPEVVGGCDRCGHVCDSVEDDMLMMTCCVFS</sequence>
<name>A0A0A2KCJ4_PENIT</name>
<comment type="caution">
    <text evidence="2">The sequence shown here is derived from an EMBL/GenBank/DDBJ whole genome shotgun (WGS) entry which is preliminary data.</text>
</comment>
<evidence type="ECO:0000313" key="3">
    <source>
        <dbReference type="Proteomes" id="UP000030104"/>
    </source>
</evidence>
<reference evidence="2 3" key="1">
    <citation type="journal article" date="2015" name="Mol. Plant Microbe Interact.">
        <title>Genome, transcriptome, and functional analyses of Penicillium expansum provide new insights into secondary metabolism and pathogenicity.</title>
        <authorList>
            <person name="Ballester A.R."/>
            <person name="Marcet-Houben M."/>
            <person name="Levin E."/>
            <person name="Sela N."/>
            <person name="Selma-Lazaro C."/>
            <person name="Carmona L."/>
            <person name="Wisniewski M."/>
            <person name="Droby S."/>
            <person name="Gonzalez-Candelas L."/>
            <person name="Gabaldon T."/>
        </authorList>
    </citation>
    <scope>NUCLEOTIDE SEQUENCE [LARGE SCALE GENOMIC DNA]</scope>
    <source>
        <strain evidence="2 3">PHI-1</strain>
    </source>
</reference>
<keyword evidence="3" id="KW-1185">Reference proteome</keyword>
<evidence type="ECO:0000313" key="2">
    <source>
        <dbReference type="EMBL" id="KGO65547.1"/>
    </source>
</evidence>
<dbReference type="Proteomes" id="UP000030104">
    <property type="component" value="Unassembled WGS sequence"/>
</dbReference>
<gene>
    <name evidence="2" type="ORF">PITC_018650</name>
</gene>